<evidence type="ECO:0000256" key="1">
    <source>
        <dbReference type="SAM" id="Coils"/>
    </source>
</evidence>
<name>A0A075MU92_9ARCH</name>
<dbReference type="HOGENOM" id="CLU_1478963_0_0_2"/>
<protein>
    <submittedName>
        <fullName evidence="2">Uncharacterized protein</fullName>
    </submittedName>
</protein>
<dbReference type="EMBL" id="CP007174">
    <property type="protein sequence ID" value="AIF84282.1"/>
    <property type="molecule type" value="Genomic_DNA"/>
</dbReference>
<dbReference type="GeneID" id="41597948"/>
<keyword evidence="3" id="KW-1185">Reference proteome</keyword>
<dbReference type="KEGG" id="nev:NTE_02228"/>
<gene>
    <name evidence="2" type="ORF">NTE_02228</name>
</gene>
<evidence type="ECO:0000313" key="3">
    <source>
        <dbReference type="Proteomes" id="UP000028194"/>
    </source>
</evidence>
<sequence length="198" mass="22761">MSCTLDDLKTAASSEGVNLIPFSDLRKEATSIADDIARRKEEVDTKGNVLTSQKDSKLWDIKQLNEKIANEEKVEATLRRQDDIDKWKKEIEDLNGKVKDINSQLDTVLDSARRLYDLRVSLREWFDKAKRLLSDLKSNPERALGSNPSDENKKELERCANEIISRIERGESGHKTAEDQVKRQVEKLKEALDKTEYK</sequence>
<feature type="coiled-coil region" evidence="1">
    <location>
        <begin position="61"/>
        <end position="104"/>
    </location>
</feature>
<accession>A0A075MU92</accession>
<dbReference type="Proteomes" id="UP000028194">
    <property type="component" value="Chromosome"/>
</dbReference>
<evidence type="ECO:0000313" key="2">
    <source>
        <dbReference type="EMBL" id="AIF84282.1"/>
    </source>
</evidence>
<dbReference type="STRING" id="1459636.NTE_02228"/>
<keyword evidence="1" id="KW-0175">Coiled coil</keyword>
<organism evidence="2 3">
    <name type="scientific">Candidatus Nitrososphaera evergladensis SR1</name>
    <dbReference type="NCBI Taxonomy" id="1459636"/>
    <lineage>
        <taxon>Archaea</taxon>
        <taxon>Nitrososphaerota</taxon>
        <taxon>Nitrososphaeria</taxon>
        <taxon>Nitrososphaerales</taxon>
        <taxon>Nitrososphaeraceae</taxon>
        <taxon>Nitrososphaera</taxon>
    </lineage>
</organism>
<dbReference type="RefSeq" id="WP_148700887.1">
    <property type="nucleotide sequence ID" value="NZ_CP007174.1"/>
</dbReference>
<reference evidence="2 3" key="1">
    <citation type="journal article" date="2014" name="PLoS ONE">
        <title>Genome Sequence of Candidatus Nitrososphaera evergladensis from Group I.1b Enriched from Everglades Soil Reveals Novel Genomic Features of the Ammonia-Oxidizing Archaea.</title>
        <authorList>
            <person name="Zhalnina K.V."/>
            <person name="Dias R."/>
            <person name="Leonard M.T."/>
            <person name="Dorr de Quadros P."/>
            <person name="Camargo F.A."/>
            <person name="Drew J.C."/>
            <person name="Farmerie W.G."/>
            <person name="Daroub S.H."/>
            <person name="Triplett E.W."/>
        </authorList>
    </citation>
    <scope>NUCLEOTIDE SEQUENCE [LARGE SCALE GENOMIC DNA]</scope>
    <source>
        <strain evidence="2 3">SR1</strain>
    </source>
</reference>
<dbReference type="AlphaFoldDB" id="A0A075MU92"/>
<proteinExistence type="predicted"/>
<dbReference type="OrthoDB" id="383284at2157"/>